<dbReference type="Proteomes" id="UP001354989">
    <property type="component" value="Plasmid pPP1"/>
</dbReference>
<evidence type="ECO:0000256" key="1">
    <source>
        <dbReference type="SAM" id="SignalP"/>
    </source>
</evidence>
<keyword evidence="2" id="KW-0614">Plasmid</keyword>
<organism evidence="2 3">
    <name type="scientific">Persicobacter psychrovividus</name>
    <dbReference type="NCBI Taxonomy" id="387638"/>
    <lineage>
        <taxon>Bacteria</taxon>
        <taxon>Pseudomonadati</taxon>
        <taxon>Bacteroidota</taxon>
        <taxon>Cytophagia</taxon>
        <taxon>Cytophagales</taxon>
        <taxon>Persicobacteraceae</taxon>
        <taxon>Persicobacter</taxon>
    </lineage>
</organism>
<evidence type="ECO:0008006" key="4">
    <source>
        <dbReference type="Google" id="ProtNLM"/>
    </source>
</evidence>
<name>A0ABN6LBX5_9BACT</name>
<evidence type="ECO:0000313" key="3">
    <source>
        <dbReference type="Proteomes" id="UP001354989"/>
    </source>
</evidence>
<geneLocation type="plasmid" evidence="2 3">
    <name>pPP1</name>
</geneLocation>
<dbReference type="RefSeq" id="WP_338398494.1">
    <property type="nucleotide sequence ID" value="NZ_AP025293.1"/>
</dbReference>
<keyword evidence="3" id="KW-1185">Reference proteome</keyword>
<evidence type="ECO:0000313" key="2">
    <source>
        <dbReference type="EMBL" id="BDD00679.1"/>
    </source>
</evidence>
<sequence length="443" mass="49268">MMNFNSTIKAFGASALMLLGASAFAQETTEDPFGNFRTNDKNGINVFEPEKVDVQEFKGPKIRVGGNFNMMFQGMNQSNFYNGQQGVEGMPAQYSLTPLGQDFNLPQANFNIDVAFAPGVTMKLETYLSTRHHVEANVKGGYLQLDAVPFFNSDFLDGIMENVTLKAGLMEINYGDSHFRRSDGGNAIYNPFVANYMMDAFTTELAFEALYRHESGVLGMLGLSNGKLNQSTMVVEGAAPSLYGKLGFDKQLSDDFRFRLTGSAYHSFGDARSFLYSGDRAGSRYYNVMSFYDEEGNVVSGGDWSSRINSTFNRVTAFQFATFMKYKGLELFSTYDNQHDSAEDGVGSLSQFAADLLYRFGSSEEFYVGARYNSVFGTYTDEEGIADINVNRFALGGGWFMTKNILVKAEYVNQNYNQGYEQLGNQFRDANFNGVNVEAVIAF</sequence>
<accession>A0ABN6LBX5</accession>
<reference evidence="2 3" key="1">
    <citation type="submission" date="2021-12" db="EMBL/GenBank/DDBJ databases">
        <title>Genome sequencing of bacteria with rrn-lacking chromosome and rrn-plasmid.</title>
        <authorList>
            <person name="Anda M."/>
            <person name="Iwasaki W."/>
        </authorList>
    </citation>
    <scope>NUCLEOTIDE SEQUENCE [LARGE SCALE GENOMIC DNA]</scope>
    <source>
        <strain evidence="2 3">NBRC 101262</strain>
        <plasmid evidence="2 3">pPP1</plasmid>
    </source>
</reference>
<feature type="chain" id="PRO_5046100263" description="Porin" evidence="1">
    <location>
        <begin position="26"/>
        <end position="443"/>
    </location>
</feature>
<protein>
    <recommendedName>
        <fullName evidence="4">Porin</fullName>
    </recommendedName>
</protein>
<dbReference type="SUPFAM" id="SSF56935">
    <property type="entry name" value="Porins"/>
    <property type="match status" value="1"/>
</dbReference>
<gene>
    <name evidence="2" type="ORF">PEPS_29590</name>
</gene>
<feature type="signal peptide" evidence="1">
    <location>
        <begin position="1"/>
        <end position="25"/>
    </location>
</feature>
<keyword evidence="1" id="KW-0732">Signal</keyword>
<dbReference type="EMBL" id="AP025293">
    <property type="protein sequence ID" value="BDD00679.1"/>
    <property type="molecule type" value="Genomic_DNA"/>
</dbReference>
<proteinExistence type="predicted"/>